<gene>
    <name evidence="8" type="primary">rfbD</name>
    <name evidence="8" type="ORF">ACFSOX_05670</name>
</gene>
<evidence type="ECO:0000313" key="9">
    <source>
        <dbReference type="Proteomes" id="UP001597314"/>
    </source>
</evidence>
<dbReference type="InterPro" id="IPR005913">
    <property type="entry name" value="dTDP_dehydrorham_reduct"/>
</dbReference>
<comment type="cofactor">
    <cofactor evidence="6">
        <name>Mg(2+)</name>
        <dbReference type="ChEBI" id="CHEBI:18420"/>
    </cofactor>
    <text evidence="6">Binds 1 Mg(2+) ion per monomer.</text>
</comment>
<dbReference type="Pfam" id="PF04321">
    <property type="entry name" value="RmlD_sub_bind"/>
    <property type="match status" value="1"/>
</dbReference>
<protein>
    <recommendedName>
        <fullName evidence="4 6">dTDP-4-dehydrorhamnose reductase</fullName>
        <ecNumber evidence="3 6">1.1.1.133</ecNumber>
    </recommendedName>
</protein>
<comment type="similarity">
    <text evidence="2 6">Belongs to the dTDP-4-dehydrorhamnose reductase family.</text>
</comment>
<dbReference type="EMBL" id="JBHUIW010000004">
    <property type="protein sequence ID" value="MFD2181634.1"/>
    <property type="molecule type" value="Genomic_DNA"/>
</dbReference>
<dbReference type="NCBIfam" id="TIGR01214">
    <property type="entry name" value="rmlD"/>
    <property type="match status" value="1"/>
</dbReference>
<dbReference type="Proteomes" id="UP001597314">
    <property type="component" value="Unassembled WGS sequence"/>
</dbReference>
<comment type="caution">
    <text evidence="8">The sequence shown here is derived from an EMBL/GenBank/DDBJ whole genome shotgun (WGS) entry which is preliminary data.</text>
</comment>
<dbReference type="CDD" id="cd05254">
    <property type="entry name" value="dTDP_HR_like_SDR_e"/>
    <property type="match status" value="1"/>
</dbReference>
<dbReference type="InterPro" id="IPR029903">
    <property type="entry name" value="RmlD-like-bd"/>
</dbReference>
<comment type="pathway">
    <text evidence="1 6">Carbohydrate biosynthesis; dTDP-L-rhamnose biosynthesis.</text>
</comment>
<dbReference type="PANTHER" id="PTHR10491">
    <property type="entry name" value="DTDP-4-DEHYDRORHAMNOSE REDUCTASE"/>
    <property type="match status" value="1"/>
</dbReference>
<evidence type="ECO:0000313" key="8">
    <source>
        <dbReference type="EMBL" id="MFD2181634.1"/>
    </source>
</evidence>
<dbReference type="RefSeq" id="WP_378476819.1">
    <property type="nucleotide sequence ID" value="NZ_JBHUIW010000004.1"/>
</dbReference>
<name>A0ABW5AFG5_9BRAD</name>
<comment type="catalytic activity">
    <reaction evidence="5 6">
        <text>dTDP-beta-L-rhamnose + NADP(+) = dTDP-4-dehydro-beta-L-rhamnose + NADPH + H(+)</text>
        <dbReference type="Rhea" id="RHEA:21796"/>
        <dbReference type="ChEBI" id="CHEBI:15378"/>
        <dbReference type="ChEBI" id="CHEBI:57510"/>
        <dbReference type="ChEBI" id="CHEBI:57783"/>
        <dbReference type="ChEBI" id="CHEBI:58349"/>
        <dbReference type="ChEBI" id="CHEBI:62830"/>
        <dbReference type="EC" id="1.1.1.133"/>
    </reaction>
</comment>
<dbReference type="InterPro" id="IPR036291">
    <property type="entry name" value="NAD(P)-bd_dom_sf"/>
</dbReference>
<evidence type="ECO:0000256" key="1">
    <source>
        <dbReference type="ARBA" id="ARBA00004781"/>
    </source>
</evidence>
<dbReference type="EC" id="1.1.1.133" evidence="3 6"/>
<dbReference type="SUPFAM" id="SSF51735">
    <property type="entry name" value="NAD(P)-binding Rossmann-fold domains"/>
    <property type="match status" value="1"/>
</dbReference>
<dbReference type="PANTHER" id="PTHR10491:SF4">
    <property type="entry name" value="METHIONINE ADENOSYLTRANSFERASE 2 SUBUNIT BETA"/>
    <property type="match status" value="1"/>
</dbReference>
<evidence type="ECO:0000256" key="2">
    <source>
        <dbReference type="ARBA" id="ARBA00010944"/>
    </source>
</evidence>
<evidence type="ECO:0000256" key="3">
    <source>
        <dbReference type="ARBA" id="ARBA00012929"/>
    </source>
</evidence>
<dbReference type="GO" id="GO:0008831">
    <property type="term" value="F:dTDP-4-dehydrorhamnose reductase activity"/>
    <property type="evidence" value="ECO:0007669"/>
    <property type="project" value="UniProtKB-EC"/>
</dbReference>
<organism evidence="8 9">
    <name type="scientific">Rhodoplanes azumiensis</name>
    <dbReference type="NCBI Taxonomy" id="1897628"/>
    <lineage>
        <taxon>Bacteria</taxon>
        <taxon>Pseudomonadati</taxon>
        <taxon>Pseudomonadota</taxon>
        <taxon>Alphaproteobacteria</taxon>
        <taxon>Hyphomicrobiales</taxon>
        <taxon>Nitrobacteraceae</taxon>
        <taxon>Rhodoplanes</taxon>
    </lineage>
</organism>
<proteinExistence type="inferred from homology"/>
<dbReference type="Gene3D" id="3.90.25.10">
    <property type="entry name" value="UDP-galactose 4-epimerase, domain 1"/>
    <property type="match status" value="1"/>
</dbReference>
<feature type="domain" description="RmlD-like substrate binding" evidence="7">
    <location>
        <begin position="1"/>
        <end position="288"/>
    </location>
</feature>
<keyword evidence="6" id="KW-0521">NADP</keyword>
<keyword evidence="9" id="KW-1185">Reference proteome</keyword>
<accession>A0ABW5AFG5</accession>
<evidence type="ECO:0000256" key="4">
    <source>
        <dbReference type="ARBA" id="ARBA00017099"/>
    </source>
</evidence>
<comment type="function">
    <text evidence="6">Catalyzes the reduction of dTDP-6-deoxy-L-lyxo-4-hexulose to yield dTDP-L-rhamnose.</text>
</comment>
<keyword evidence="6 8" id="KW-0560">Oxidoreductase</keyword>
<evidence type="ECO:0000256" key="6">
    <source>
        <dbReference type="RuleBase" id="RU364082"/>
    </source>
</evidence>
<sequence length="295" mass="31153">MRLLLLGGTGQLGREIMLHAGPDLSIAAPTRRDLDLAQPETIAAYVAAQDVDVIVNAAAYTAVDKAESERDLAVVLNAEAPGRLAAAAAAKGVPLVHVSTDYVFDGTKGAPYLPTDPVAPLGVYGASKEAGEQAVRASSARTVILRTAWVYGPFGGNFMKTMLRLGRERDVLRVVDDQRGTPTSSADLAAASLAIAARLVNDPDDHGGTFHFTDAGETTWCGFARAIFEIAGPRLAKTPEVVAIATADYPTPARRPADSRLDSTSTIARYQMAQPDWRAALAAVLDRLPEEVFGS</sequence>
<dbReference type="Gene3D" id="3.40.50.720">
    <property type="entry name" value="NAD(P)-binding Rossmann-like Domain"/>
    <property type="match status" value="1"/>
</dbReference>
<reference evidence="9" key="1">
    <citation type="journal article" date="2019" name="Int. J. Syst. Evol. Microbiol.">
        <title>The Global Catalogue of Microorganisms (GCM) 10K type strain sequencing project: providing services to taxonomists for standard genome sequencing and annotation.</title>
        <authorList>
            <consortium name="The Broad Institute Genomics Platform"/>
            <consortium name="The Broad Institute Genome Sequencing Center for Infectious Disease"/>
            <person name="Wu L."/>
            <person name="Ma J."/>
        </authorList>
    </citation>
    <scope>NUCLEOTIDE SEQUENCE [LARGE SCALE GENOMIC DNA]</scope>
    <source>
        <strain evidence="9">CGMCC 1.6774</strain>
    </source>
</reference>
<evidence type="ECO:0000259" key="7">
    <source>
        <dbReference type="Pfam" id="PF04321"/>
    </source>
</evidence>
<evidence type="ECO:0000256" key="5">
    <source>
        <dbReference type="ARBA" id="ARBA00048200"/>
    </source>
</evidence>